<dbReference type="EMBL" id="JAVYJV010000007">
    <property type="protein sequence ID" value="KAK4366357.1"/>
    <property type="molecule type" value="Genomic_DNA"/>
</dbReference>
<proteinExistence type="predicted"/>
<organism evidence="2 3">
    <name type="scientific">Anisodus tanguticus</name>
    <dbReference type="NCBI Taxonomy" id="243964"/>
    <lineage>
        <taxon>Eukaryota</taxon>
        <taxon>Viridiplantae</taxon>
        <taxon>Streptophyta</taxon>
        <taxon>Embryophyta</taxon>
        <taxon>Tracheophyta</taxon>
        <taxon>Spermatophyta</taxon>
        <taxon>Magnoliopsida</taxon>
        <taxon>eudicotyledons</taxon>
        <taxon>Gunneridae</taxon>
        <taxon>Pentapetalae</taxon>
        <taxon>asterids</taxon>
        <taxon>lamiids</taxon>
        <taxon>Solanales</taxon>
        <taxon>Solanaceae</taxon>
        <taxon>Solanoideae</taxon>
        <taxon>Hyoscyameae</taxon>
        <taxon>Anisodus</taxon>
    </lineage>
</organism>
<evidence type="ECO:0000313" key="3">
    <source>
        <dbReference type="Proteomes" id="UP001291623"/>
    </source>
</evidence>
<feature type="region of interest" description="Disordered" evidence="1">
    <location>
        <begin position="51"/>
        <end position="70"/>
    </location>
</feature>
<dbReference type="AlphaFoldDB" id="A0AAE1SAZ7"/>
<comment type="caution">
    <text evidence="2">The sequence shown here is derived from an EMBL/GenBank/DDBJ whole genome shotgun (WGS) entry which is preliminary data.</text>
</comment>
<protein>
    <submittedName>
        <fullName evidence="2">Uncharacterized protein</fullName>
    </submittedName>
</protein>
<keyword evidence="3" id="KW-1185">Reference proteome</keyword>
<reference evidence="2" key="1">
    <citation type="submission" date="2023-12" db="EMBL/GenBank/DDBJ databases">
        <title>Genome assembly of Anisodus tanguticus.</title>
        <authorList>
            <person name="Wang Y.-J."/>
        </authorList>
    </citation>
    <scope>NUCLEOTIDE SEQUENCE</scope>
    <source>
        <strain evidence="2">KB-2021</strain>
        <tissue evidence="2">Leaf</tissue>
    </source>
</reference>
<evidence type="ECO:0000256" key="1">
    <source>
        <dbReference type="SAM" id="MobiDB-lite"/>
    </source>
</evidence>
<sequence>MLGVLFFGSMDGFLFYNLKSNNTQKLGRALSSEEVLTQSQSFWSCFRSPETDLGESDRFNPRRPRRCSTKRSDHQLETTWLSLRSCSSVFRVRMSSPAYLDAPSLSQSLYCI</sequence>
<name>A0AAE1SAZ7_9SOLA</name>
<dbReference type="Proteomes" id="UP001291623">
    <property type="component" value="Unassembled WGS sequence"/>
</dbReference>
<gene>
    <name evidence="2" type="ORF">RND71_014237</name>
</gene>
<accession>A0AAE1SAZ7</accession>
<evidence type="ECO:0000313" key="2">
    <source>
        <dbReference type="EMBL" id="KAK4366357.1"/>
    </source>
</evidence>